<dbReference type="Proteomes" id="UP000036061">
    <property type="component" value="Chromosome"/>
</dbReference>
<dbReference type="Gene3D" id="3.40.630.30">
    <property type="match status" value="1"/>
</dbReference>
<reference evidence="2 3" key="1">
    <citation type="journal article" date="2015" name="Genome Announc.">
        <title>Draft Genome Sequence of Brevibacillus brevis DZQ7, a Plant Growth-Promoting Rhizobacterium with Broad-Spectrum Antimicrobial Activity.</title>
        <authorList>
            <person name="Hou Q."/>
            <person name="Wang C."/>
            <person name="Hou X."/>
            <person name="Xia Z."/>
            <person name="Ye J."/>
            <person name="Liu K."/>
            <person name="Liu H."/>
            <person name="Wang J."/>
            <person name="Guo H."/>
            <person name="Yu X."/>
            <person name="Yang Y."/>
            <person name="Du B."/>
            <person name="Ding Y."/>
        </authorList>
    </citation>
    <scope>NUCLEOTIDE SEQUENCE [LARGE SCALE GENOMIC DNA]</scope>
    <source>
        <strain evidence="2 3">DZQ7</strain>
    </source>
</reference>
<gene>
    <name evidence="2" type="ORF">AB432_023795</name>
</gene>
<feature type="domain" description="N-acetyltransferase" evidence="1">
    <location>
        <begin position="12"/>
        <end position="178"/>
    </location>
</feature>
<dbReference type="EMBL" id="CP030117">
    <property type="protein sequence ID" value="AWX57870.1"/>
    <property type="molecule type" value="Genomic_DNA"/>
</dbReference>
<proteinExistence type="predicted"/>
<evidence type="ECO:0000259" key="1">
    <source>
        <dbReference type="PROSITE" id="PS51186"/>
    </source>
</evidence>
<dbReference type="Pfam" id="PF00583">
    <property type="entry name" value="Acetyltransf_1"/>
    <property type="match status" value="1"/>
</dbReference>
<dbReference type="AlphaFoldDB" id="A0A2Z4MN24"/>
<dbReference type="PANTHER" id="PTHR43415:SF3">
    <property type="entry name" value="GNAT-FAMILY ACETYLTRANSFERASE"/>
    <property type="match status" value="1"/>
</dbReference>
<dbReference type="InterPro" id="IPR016181">
    <property type="entry name" value="Acyl_CoA_acyltransferase"/>
</dbReference>
<dbReference type="GO" id="GO:0016747">
    <property type="term" value="F:acyltransferase activity, transferring groups other than amino-acyl groups"/>
    <property type="evidence" value="ECO:0007669"/>
    <property type="project" value="InterPro"/>
</dbReference>
<dbReference type="InterPro" id="IPR000182">
    <property type="entry name" value="GNAT_dom"/>
</dbReference>
<dbReference type="PANTHER" id="PTHR43415">
    <property type="entry name" value="SPERMIDINE N(1)-ACETYLTRANSFERASE"/>
    <property type="match status" value="1"/>
</dbReference>
<evidence type="ECO:0000313" key="3">
    <source>
        <dbReference type="Proteomes" id="UP000036061"/>
    </source>
</evidence>
<keyword evidence="2" id="KW-0808">Transferase</keyword>
<name>A0A2Z4MN24_BREBE</name>
<accession>A0A2Z4MN24</accession>
<organism evidence="2 3">
    <name type="scientific">Brevibacillus brevis</name>
    <name type="common">Bacillus brevis</name>
    <dbReference type="NCBI Taxonomy" id="1393"/>
    <lineage>
        <taxon>Bacteria</taxon>
        <taxon>Bacillati</taxon>
        <taxon>Bacillota</taxon>
        <taxon>Bacilli</taxon>
        <taxon>Bacillales</taxon>
        <taxon>Paenibacillaceae</taxon>
        <taxon>Brevibacillus</taxon>
    </lineage>
</organism>
<protein>
    <submittedName>
        <fullName evidence="2">GNAT family N-acetyltransferase</fullName>
    </submittedName>
</protein>
<dbReference type="SUPFAM" id="SSF55729">
    <property type="entry name" value="Acyl-CoA N-acyltransferases (Nat)"/>
    <property type="match status" value="1"/>
</dbReference>
<dbReference type="CDD" id="cd04301">
    <property type="entry name" value="NAT_SF"/>
    <property type="match status" value="1"/>
</dbReference>
<evidence type="ECO:0000313" key="2">
    <source>
        <dbReference type="EMBL" id="AWX57870.1"/>
    </source>
</evidence>
<dbReference type="RefSeq" id="WP_048034386.1">
    <property type="nucleotide sequence ID" value="NZ_CP030117.1"/>
</dbReference>
<dbReference type="PROSITE" id="PS51186">
    <property type="entry name" value="GNAT"/>
    <property type="match status" value="1"/>
</dbReference>
<sequence>MKVSKLKSGQNVIIRLSELTDAEALVAFIHQVSGETDNLSFGPQEWTVAPEEQKENIKRFQEAPNQLCLIAEVDGRIVGNLTFRGGIRSRTQHVGEFGISVLKEFWGSGVGRLLLESLLEWAKQSKVIRKINLKVRSDNDSAIYLYKKLGFKEMGTLTREFLIEDTFYDCLCMGIEID</sequence>